<dbReference type="SUPFAM" id="SSF47226">
    <property type="entry name" value="Histidine-containing phosphotransfer domain, HPT domain"/>
    <property type="match status" value="1"/>
</dbReference>
<dbReference type="Pfam" id="PF00512">
    <property type="entry name" value="HisKA"/>
    <property type="match status" value="1"/>
</dbReference>
<dbReference type="SUPFAM" id="SSF55874">
    <property type="entry name" value="ATPase domain of HSP90 chaperone/DNA topoisomerase II/histidine kinase"/>
    <property type="match status" value="1"/>
</dbReference>
<dbReference type="SUPFAM" id="SSF47384">
    <property type="entry name" value="Homodimeric domain of signal transducing histidine kinase"/>
    <property type="match status" value="1"/>
</dbReference>
<gene>
    <name evidence="7" type="ORF">CKO31_22830</name>
</gene>
<dbReference type="InterPro" id="IPR036641">
    <property type="entry name" value="HPT_dom_sf"/>
</dbReference>
<dbReference type="Gene3D" id="1.10.287.130">
    <property type="match status" value="1"/>
</dbReference>
<dbReference type="Gene3D" id="1.20.120.160">
    <property type="entry name" value="HPT domain"/>
    <property type="match status" value="1"/>
</dbReference>
<evidence type="ECO:0000256" key="2">
    <source>
        <dbReference type="ARBA" id="ARBA00012438"/>
    </source>
</evidence>
<feature type="region of interest" description="Disordered" evidence="5">
    <location>
        <begin position="342"/>
        <end position="381"/>
    </location>
</feature>
<dbReference type="CDD" id="cd00082">
    <property type="entry name" value="HisKA"/>
    <property type="match status" value="1"/>
</dbReference>
<reference evidence="7 8" key="1">
    <citation type="journal article" date="2020" name="Microorganisms">
        <title>Osmotic Adaptation and Compatible Solute Biosynthesis of Phototrophic Bacteria as Revealed from Genome Analyses.</title>
        <authorList>
            <person name="Imhoff J.F."/>
            <person name="Rahn T."/>
            <person name="Kunzel S."/>
            <person name="Keller A."/>
            <person name="Neulinger S.C."/>
        </authorList>
    </citation>
    <scope>NUCLEOTIDE SEQUENCE [LARGE SCALE GENOMIC DNA]</scope>
    <source>
        <strain evidence="7 8">DSM 6210</strain>
    </source>
</reference>
<dbReference type="Gene3D" id="3.30.565.10">
    <property type="entry name" value="Histidine kinase-like ATPase, C-terminal domain"/>
    <property type="match status" value="1"/>
</dbReference>
<organism evidence="7 8">
    <name type="scientific">Thiohalocapsa halophila</name>
    <dbReference type="NCBI Taxonomy" id="69359"/>
    <lineage>
        <taxon>Bacteria</taxon>
        <taxon>Pseudomonadati</taxon>
        <taxon>Pseudomonadota</taxon>
        <taxon>Gammaproteobacteria</taxon>
        <taxon>Chromatiales</taxon>
        <taxon>Chromatiaceae</taxon>
        <taxon>Thiohalocapsa</taxon>
    </lineage>
</organism>
<dbReference type="PROSITE" id="PS50109">
    <property type="entry name" value="HIS_KIN"/>
    <property type="match status" value="1"/>
</dbReference>
<feature type="compositionally biased region" description="Low complexity" evidence="5">
    <location>
        <begin position="489"/>
        <end position="498"/>
    </location>
</feature>
<sequence>MLLLLPVVAGVPALVGTGMLAPSLGLGLAATAAAVWIHVGAGLLLAPRRRLARRTQQLLTGPPPHADDWSRIDAGLQALGRQRDRHRVRIRELESRLHRAQAAADRADIARRAFLANVGHEIRTPMNVVVGMTRLALKLATAPRQQDLLLRADQAAHGLLTQINNLLDVVKLEAGELHLDRGAFALSEQLSQLVTTYARDAERKGIDLRLEQDPQLPPVLMGDADRLQQVLASLVDNALKFTDAGEIVIACRLSARSEGRARLGFEVRDTGIGIPLEQQEALFGLFRQGDTSLSRRHDGTGIGLGLCYRLVYAMGGTLELDSRPDLGSSFRFALDFAVPTPASQSAQETAPAPPAPNAEQAAAREHRRQTDTAPDANSTRIRVRGNERLLRRLMGRFRLDHGDFLADWRSLREAGDRFGAAQLARALESAAASLGALELRAAARRLALKRRADDDPTAELAEIAKLLDVLLAEIDQRLGEDGAEAAAAAPLASRTDAAGTAEGVRQGSQPRQVSVQAADQDADLERRRSNLGMEINHLAGLLAEFDAAAINAFESLRERLAGLVADDALNALQSAINGFDFATAGELVQELTEDLGIAEHHTN</sequence>
<evidence type="ECO:0000313" key="7">
    <source>
        <dbReference type="EMBL" id="MBK1633526.1"/>
    </source>
</evidence>
<protein>
    <recommendedName>
        <fullName evidence="2">histidine kinase</fullName>
        <ecNumber evidence="2">2.7.13.3</ecNumber>
    </recommendedName>
</protein>
<evidence type="ECO:0000256" key="1">
    <source>
        <dbReference type="ARBA" id="ARBA00000085"/>
    </source>
</evidence>
<evidence type="ECO:0000259" key="6">
    <source>
        <dbReference type="PROSITE" id="PS50109"/>
    </source>
</evidence>
<feature type="compositionally biased region" description="Polar residues" evidence="5">
    <location>
        <begin position="371"/>
        <end position="380"/>
    </location>
</feature>
<feature type="coiled-coil region" evidence="4">
    <location>
        <begin position="76"/>
        <end position="110"/>
    </location>
</feature>
<dbReference type="SMART" id="SM00387">
    <property type="entry name" value="HATPase_c"/>
    <property type="match status" value="1"/>
</dbReference>
<evidence type="ECO:0000256" key="4">
    <source>
        <dbReference type="SAM" id="Coils"/>
    </source>
</evidence>
<dbReference type="PANTHER" id="PTHR45339:SF5">
    <property type="entry name" value="HISTIDINE KINASE"/>
    <property type="match status" value="1"/>
</dbReference>
<dbReference type="Proteomes" id="UP000748752">
    <property type="component" value="Unassembled WGS sequence"/>
</dbReference>
<dbReference type="InterPro" id="IPR003594">
    <property type="entry name" value="HATPase_dom"/>
</dbReference>
<dbReference type="InterPro" id="IPR005467">
    <property type="entry name" value="His_kinase_dom"/>
</dbReference>
<evidence type="ECO:0000313" key="8">
    <source>
        <dbReference type="Proteomes" id="UP000748752"/>
    </source>
</evidence>
<feature type="compositionally biased region" description="Polar residues" evidence="5">
    <location>
        <begin position="506"/>
        <end position="517"/>
    </location>
</feature>
<keyword evidence="8" id="KW-1185">Reference proteome</keyword>
<feature type="region of interest" description="Disordered" evidence="5">
    <location>
        <begin position="489"/>
        <end position="521"/>
    </location>
</feature>
<dbReference type="Pfam" id="PF02518">
    <property type="entry name" value="HATPase_c"/>
    <property type="match status" value="1"/>
</dbReference>
<dbReference type="PRINTS" id="PR00344">
    <property type="entry name" value="BCTRLSENSOR"/>
</dbReference>
<dbReference type="PANTHER" id="PTHR45339">
    <property type="entry name" value="HYBRID SIGNAL TRANSDUCTION HISTIDINE KINASE J"/>
    <property type="match status" value="1"/>
</dbReference>
<dbReference type="InterPro" id="IPR036097">
    <property type="entry name" value="HisK_dim/P_sf"/>
</dbReference>
<proteinExistence type="predicted"/>
<comment type="caution">
    <text evidence="7">The sequence shown here is derived from an EMBL/GenBank/DDBJ whole genome shotgun (WGS) entry which is preliminary data.</text>
</comment>
<dbReference type="InterPro" id="IPR003661">
    <property type="entry name" value="HisK_dim/P_dom"/>
</dbReference>
<comment type="catalytic activity">
    <reaction evidence="1">
        <text>ATP + protein L-histidine = ADP + protein N-phospho-L-histidine.</text>
        <dbReference type="EC" id="2.7.13.3"/>
    </reaction>
</comment>
<dbReference type="InterPro" id="IPR036890">
    <property type="entry name" value="HATPase_C_sf"/>
</dbReference>
<name>A0ABS1CNK5_9GAMM</name>
<dbReference type="InterPro" id="IPR004358">
    <property type="entry name" value="Sig_transdc_His_kin-like_C"/>
</dbReference>
<dbReference type="EMBL" id="NRRV01000092">
    <property type="protein sequence ID" value="MBK1633526.1"/>
    <property type="molecule type" value="Genomic_DNA"/>
</dbReference>
<keyword evidence="3" id="KW-0597">Phosphoprotein</keyword>
<dbReference type="CDD" id="cd16922">
    <property type="entry name" value="HATPase_EvgS-ArcB-TorS-like"/>
    <property type="match status" value="1"/>
</dbReference>
<feature type="domain" description="Histidine kinase" evidence="6">
    <location>
        <begin position="117"/>
        <end position="338"/>
    </location>
</feature>
<dbReference type="EC" id="2.7.13.3" evidence="2"/>
<evidence type="ECO:0000256" key="5">
    <source>
        <dbReference type="SAM" id="MobiDB-lite"/>
    </source>
</evidence>
<evidence type="ECO:0000256" key="3">
    <source>
        <dbReference type="ARBA" id="ARBA00022553"/>
    </source>
</evidence>
<accession>A0ABS1CNK5</accession>
<keyword evidence="4" id="KW-0175">Coiled coil</keyword>
<dbReference type="SMART" id="SM00388">
    <property type="entry name" value="HisKA"/>
    <property type="match status" value="1"/>
</dbReference>